<dbReference type="PROSITE" id="PS00041">
    <property type="entry name" value="HTH_ARAC_FAMILY_1"/>
    <property type="match status" value="1"/>
</dbReference>
<feature type="domain" description="HTH araC/xylS-type" evidence="4">
    <location>
        <begin position="188"/>
        <end position="286"/>
    </location>
</feature>
<keyword evidence="1" id="KW-0805">Transcription regulation</keyword>
<dbReference type="RefSeq" id="WP_103731963.1">
    <property type="nucleotide sequence ID" value="NZ_AP031413.1"/>
</dbReference>
<dbReference type="InterPro" id="IPR037923">
    <property type="entry name" value="HTH-like"/>
</dbReference>
<dbReference type="SUPFAM" id="SSF51215">
    <property type="entry name" value="Regulatory protein AraC"/>
    <property type="match status" value="1"/>
</dbReference>
<dbReference type="PROSITE" id="PS01124">
    <property type="entry name" value="HTH_ARAC_FAMILY_2"/>
    <property type="match status" value="1"/>
</dbReference>
<dbReference type="SMART" id="SM00342">
    <property type="entry name" value="HTH_ARAC"/>
    <property type="match status" value="1"/>
</dbReference>
<evidence type="ECO:0000313" key="5">
    <source>
        <dbReference type="EMBL" id="GAA6500975.1"/>
    </source>
</evidence>
<dbReference type="InterPro" id="IPR003313">
    <property type="entry name" value="AraC-bd"/>
</dbReference>
<evidence type="ECO:0000313" key="6">
    <source>
        <dbReference type="Proteomes" id="UP001600941"/>
    </source>
</evidence>
<dbReference type="PRINTS" id="PR00032">
    <property type="entry name" value="HTHARAC"/>
</dbReference>
<dbReference type="Pfam" id="PF12833">
    <property type="entry name" value="HTH_18"/>
    <property type="match status" value="1"/>
</dbReference>
<dbReference type="EMBL" id="BAABZQ010000001">
    <property type="protein sequence ID" value="GAA6500975.1"/>
    <property type="molecule type" value="Genomic_DNA"/>
</dbReference>
<keyword evidence="2" id="KW-0238">DNA-binding</keyword>
<dbReference type="Proteomes" id="UP001600941">
    <property type="component" value="Unassembled WGS sequence"/>
</dbReference>
<comment type="caution">
    <text evidence="5">The sequence shown here is derived from an EMBL/GenBank/DDBJ whole genome shotgun (WGS) entry which is preliminary data.</text>
</comment>
<evidence type="ECO:0000256" key="3">
    <source>
        <dbReference type="ARBA" id="ARBA00023163"/>
    </source>
</evidence>
<dbReference type="InterPro" id="IPR020449">
    <property type="entry name" value="Tscrpt_reg_AraC-type_HTH"/>
</dbReference>
<evidence type="ECO:0000259" key="4">
    <source>
        <dbReference type="PROSITE" id="PS01124"/>
    </source>
</evidence>
<dbReference type="InterPro" id="IPR018062">
    <property type="entry name" value="HTH_AraC-typ_CS"/>
</dbReference>
<keyword evidence="3" id="KW-0804">Transcription</keyword>
<dbReference type="PANTHER" id="PTHR43280">
    <property type="entry name" value="ARAC-FAMILY TRANSCRIPTIONAL REGULATOR"/>
    <property type="match status" value="1"/>
</dbReference>
<accession>A0ABQ0BWS2</accession>
<evidence type="ECO:0000256" key="2">
    <source>
        <dbReference type="ARBA" id="ARBA00023125"/>
    </source>
</evidence>
<dbReference type="Gene3D" id="1.10.10.60">
    <property type="entry name" value="Homeodomain-like"/>
    <property type="match status" value="2"/>
</dbReference>
<dbReference type="InterPro" id="IPR009057">
    <property type="entry name" value="Homeodomain-like_sf"/>
</dbReference>
<organism evidence="5 6">
    <name type="scientific">Blautia parvula</name>
    <dbReference type="NCBI Taxonomy" id="2877527"/>
    <lineage>
        <taxon>Bacteria</taxon>
        <taxon>Bacillati</taxon>
        <taxon>Bacillota</taxon>
        <taxon>Clostridia</taxon>
        <taxon>Lachnospirales</taxon>
        <taxon>Lachnospiraceae</taxon>
        <taxon>Blautia</taxon>
    </lineage>
</organism>
<dbReference type="InterPro" id="IPR018060">
    <property type="entry name" value="HTH_AraC"/>
</dbReference>
<dbReference type="Pfam" id="PF02311">
    <property type="entry name" value="AraC_binding"/>
    <property type="match status" value="1"/>
</dbReference>
<sequence length="305" mass="35823">MQIRVNDYEELEHFRAICEDCYNVSRTCGYDRLRMSHIHNTCEILLVETGEADYYISGKKYHVAPYDILVIGAMEYHRSVITNPPYQRYGLTVKPAYLKGMIPDKDMQKIFSTPSPESFVRNYKRVDPKTFEKLVCLLQDLAEEERGTKEFRTQMQRGILTQTAVLLFRTFRMERNPEASTAADKAMREIKEYIDTHFQERLTLKTLSSRFYLHPTTISKEFRRCCGHNLNKYINTVRICRAASLLETGTDSVAEIAVKCGYESENTFLRQFRSIMEMSPLQYRKSVSVWMGKMREEREKSGKLW</sequence>
<dbReference type="PANTHER" id="PTHR43280:SF28">
    <property type="entry name" value="HTH-TYPE TRANSCRIPTIONAL ACTIVATOR RHAS"/>
    <property type="match status" value="1"/>
</dbReference>
<proteinExistence type="predicted"/>
<name>A0ABQ0BWS2_9FIRM</name>
<protein>
    <submittedName>
        <fullName evidence="5">AraC family transcriptional regulator</fullName>
    </submittedName>
</protein>
<evidence type="ECO:0000256" key="1">
    <source>
        <dbReference type="ARBA" id="ARBA00023015"/>
    </source>
</evidence>
<gene>
    <name evidence="5" type="ORF">K340107D12_37910</name>
</gene>
<dbReference type="SUPFAM" id="SSF46689">
    <property type="entry name" value="Homeodomain-like"/>
    <property type="match status" value="1"/>
</dbReference>
<reference evidence="5 6" key="1">
    <citation type="submission" date="2024-04" db="EMBL/GenBank/DDBJ databases">
        <title>Defined microbial consortia suppress multidrug-resistant proinflammatory Enterobacteriaceae via ecological control.</title>
        <authorList>
            <person name="Furuichi M."/>
            <person name="Kawaguchi T."/>
            <person name="Pust M."/>
            <person name="Yasuma K."/>
            <person name="Plichta D."/>
            <person name="Hasegawa N."/>
            <person name="Ohya T."/>
            <person name="Bhattarai S."/>
            <person name="Sasajima S."/>
            <person name="Aoto Y."/>
            <person name="Tuganbaev T."/>
            <person name="Yaginuma M."/>
            <person name="Ueda M."/>
            <person name="Okahashi N."/>
            <person name="Amafuji K."/>
            <person name="Kiridooshi Y."/>
            <person name="Sugita K."/>
            <person name="Strazar M."/>
            <person name="Skelly A."/>
            <person name="Suda W."/>
            <person name="Hattori M."/>
            <person name="Nakamoto N."/>
            <person name="Caballero S."/>
            <person name="Norman J."/>
            <person name="Olle B."/>
            <person name="Tanoue T."/>
            <person name="Arita M."/>
            <person name="Bucci V."/>
            <person name="Atarashi K."/>
            <person name="Xavier R."/>
            <person name="Honda K."/>
        </authorList>
    </citation>
    <scope>NUCLEOTIDE SEQUENCE [LARGE SCALE GENOMIC DNA]</scope>
    <source>
        <strain evidence="6">k34-0107-D12</strain>
    </source>
</reference>
<keyword evidence="6" id="KW-1185">Reference proteome</keyword>